<gene>
    <name evidence="3" type="ORF">ALECFALPRED_008525</name>
</gene>
<evidence type="ECO:0000313" key="3">
    <source>
        <dbReference type="EMBL" id="CAF9940342.1"/>
    </source>
</evidence>
<dbReference type="PANTHER" id="PTHR33112">
    <property type="entry name" value="DOMAIN PROTEIN, PUTATIVE-RELATED"/>
    <property type="match status" value="1"/>
</dbReference>
<sequence>MTANRESWSEPGEEDGRVKETSPKYDAKGADEKPDITEVFRSVLGSDSTGKEKYPGLEKFLWDWHAQNQTKPATKRQEDVSVPSRVWWIEDPETLPLTDPSHLCDVCRHIDFGYLLLNSPSQQIKELVPLSSLEQIVQKKQCAFCRLLVYTIQTAFGEEELPFEIDAKPVTCQLRVLPMETNTSGPRQLCIYLNARIKGKSIEPSTDLLIYAMSDEHIESGETPKQKSISMGQISLGLIKHWYSTCLDGKCGGTHFESLRVNLPKGFRLIDVELMCIVGGDNDFRYLALSYRWGHGKTFRNTEDLRGDLEIEGGLSKRLEELPKTIKDAMDLVRELGERYLWVDSLCIIQDNDQDKANQITAMDVIYGSAVLTIAATSGDSADAGLARGQTKRRAFTQVVEKIQGLSLANRPVTFDKKIGDSSWNTRAWTFQERILSSRVLYVADQRCFFTCRHRPDAFMESVDDNESGLIAKPLPTLLSDYSRNFIPRSRAVNILSYSRTVRDYTSRHLTYASDILKAFEGVAARFRPLFRSDMLFGIPRSELDSQILWQADGPMTRRRDHETGLPLFPSWSWAGWVGKVRCNTYENLSRINWVDDDGRTFSSRDCRYPKGANQDPAKRILYRCEWKGALENGLPYYWEVKNPDHYFLHPTAPEDQRTIGPHLQKDTSHIVFEAEATAVFNIGRGHYLTMALYMHKCTPDTHTVCPLPLRDRDGYIAGYALVPGDVSTKMTSEARYETVRISRAKLFSQEDRGDGDPDLLVDGDATTLEKTYFPDAPDVNSSRNGYGFDEQRFDGGKAWCLYNVMLVEMKEGVAYRLGVGAVHIDAWAQAKPEKKIVVLG</sequence>
<accession>A0A8H3J420</accession>
<keyword evidence="4" id="KW-1185">Reference proteome</keyword>
<protein>
    <recommendedName>
        <fullName evidence="2">Heterokaryon incompatibility domain-containing protein</fullName>
    </recommendedName>
</protein>
<dbReference type="PANTHER" id="PTHR33112:SF12">
    <property type="entry name" value="HETEROKARYON INCOMPATIBILITY DOMAIN-CONTAINING PROTEIN"/>
    <property type="match status" value="1"/>
</dbReference>
<reference evidence="3" key="1">
    <citation type="submission" date="2021-03" db="EMBL/GenBank/DDBJ databases">
        <authorList>
            <person name="Tagirdzhanova G."/>
        </authorList>
    </citation>
    <scope>NUCLEOTIDE SEQUENCE</scope>
</reference>
<dbReference type="Pfam" id="PF06985">
    <property type="entry name" value="HET"/>
    <property type="match status" value="1"/>
</dbReference>
<proteinExistence type="predicted"/>
<feature type="domain" description="Heterokaryon incompatibility" evidence="2">
    <location>
        <begin position="286"/>
        <end position="433"/>
    </location>
</feature>
<feature type="region of interest" description="Disordered" evidence="1">
    <location>
        <begin position="1"/>
        <end position="33"/>
    </location>
</feature>
<comment type="caution">
    <text evidence="3">The sequence shown here is derived from an EMBL/GenBank/DDBJ whole genome shotgun (WGS) entry which is preliminary data.</text>
</comment>
<dbReference type="Proteomes" id="UP000664203">
    <property type="component" value="Unassembled WGS sequence"/>
</dbReference>
<feature type="compositionally biased region" description="Basic and acidic residues" evidence="1">
    <location>
        <begin position="14"/>
        <end position="33"/>
    </location>
</feature>
<organism evidence="3 4">
    <name type="scientific">Alectoria fallacina</name>
    <dbReference type="NCBI Taxonomy" id="1903189"/>
    <lineage>
        <taxon>Eukaryota</taxon>
        <taxon>Fungi</taxon>
        <taxon>Dikarya</taxon>
        <taxon>Ascomycota</taxon>
        <taxon>Pezizomycotina</taxon>
        <taxon>Lecanoromycetes</taxon>
        <taxon>OSLEUM clade</taxon>
        <taxon>Lecanoromycetidae</taxon>
        <taxon>Lecanorales</taxon>
        <taxon>Lecanorineae</taxon>
        <taxon>Parmeliaceae</taxon>
        <taxon>Alectoria</taxon>
    </lineage>
</organism>
<evidence type="ECO:0000313" key="4">
    <source>
        <dbReference type="Proteomes" id="UP000664203"/>
    </source>
</evidence>
<dbReference type="AlphaFoldDB" id="A0A8H3J420"/>
<dbReference type="OrthoDB" id="2975793at2759"/>
<dbReference type="InterPro" id="IPR010730">
    <property type="entry name" value="HET"/>
</dbReference>
<evidence type="ECO:0000259" key="2">
    <source>
        <dbReference type="Pfam" id="PF06985"/>
    </source>
</evidence>
<dbReference type="EMBL" id="CAJPDR010000596">
    <property type="protein sequence ID" value="CAF9940342.1"/>
    <property type="molecule type" value="Genomic_DNA"/>
</dbReference>
<evidence type="ECO:0000256" key="1">
    <source>
        <dbReference type="SAM" id="MobiDB-lite"/>
    </source>
</evidence>
<name>A0A8H3J420_9LECA</name>